<accession>A0A6A0A6Z3</accession>
<dbReference type="Pfam" id="PF10615">
    <property type="entry name" value="DUF2470"/>
    <property type="match status" value="1"/>
</dbReference>
<evidence type="ECO:0000259" key="1">
    <source>
        <dbReference type="Pfam" id="PF10615"/>
    </source>
</evidence>
<dbReference type="EMBL" id="BLLF01003795">
    <property type="protein sequence ID" value="GFH28242.1"/>
    <property type="molecule type" value="Genomic_DNA"/>
</dbReference>
<feature type="non-terminal residue" evidence="2">
    <location>
        <position position="1"/>
    </location>
</feature>
<dbReference type="InterPro" id="IPR037119">
    <property type="entry name" value="Haem_oxidase_HugZ-like_sf"/>
</dbReference>
<dbReference type="InterPro" id="IPR019595">
    <property type="entry name" value="DUF2470"/>
</dbReference>
<proteinExistence type="predicted"/>
<dbReference type="Gene3D" id="3.20.180.10">
    <property type="entry name" value="PNP-oxidase-like"/>
    <property type="match status" value="1"/>
</dbReference>
<name>A0A6A0A6Z3_HAELA</name>
<reference evidence="2 3" key="1">
    <citation type="submission" date="2020-02" db="EMBL/GenBank/DDBJ databases">
        <title>Draft genome sequence of Haematococcus lacustris strain NIES-144.</title>
        <authorList>
            <person name="Morimoto D."/>
            <person name="Nakagawa S."/>
            <person name="Yoshida T."/>
            <person name="Sawayama S."/>
        </authorList>
    </citation>
    <scope>NUCLEOTIDE SEQUENCE [LARGE SCALE GENOMIC DNA]</scope>
    <source>
        <strain evidence="2 3">NIES-144</strain>
    </source>
</reference>
<evidence type="ECO:0000313" key="2">
    <source>
        <dbReference type="EMBL" id="GFH28242.1"/>
    </source>
</evidence>
<comment type="caution">
    <text evidence="2">The sequence shown here is derived from an EMBL/GenBank/DDBJ whole genome shotgun (WGS) entry which is preliminary data.</text>
</comment>
<dbReference type="SUPFAM" id="SSF50475">
    <property type="entry name" value="FMN-binding split barrel"/>
    <property type="match status" value="1"/>
</dbReference>
<protein>
    <submittedName>
        <fullName evidence="2">DUF2470 domain-containing protein</fullName>
    </submittedName>
</protein>
<keyword evidence="3" id="KW-1185">Reference proteome</keyword>
<sequence length="72" mass="7866">MVAHYVGLTGLDAVKLLDIDRLGMNAEVVRKGQTIQLRLPFVRPAEDRKGVKEAIVEMTRASRAATARSSST</sequence>
<feature type="domain" description="DUF2470" evidence="1">
    <location>
        <begin position="1"/>
        <end position="58"/>
    </location>
</feature>
<organism evidence="2 3">
    <name type="scientific">Haematococcus lacustris</name>
    <name type="common">Green alga</name>
    <name type="synonym">Haematococcus pluvialis</name>
    <dbReference type="NCBI Taxonomy" id="44745"/>
    <lineage>
        <taxon>Eukaryota</taxon>
        <taxon>Viridiplantae</taxon>
        <taxon>Chlorophyta</taxon>
        <taxon>core chlorophytes</taxon>
        <taxon>Chlorophyceae</taxon>
        <taxon>CS clade</taxon>
        <taxon>Chlamydomonadales</taxon>
        <taxon>Haematococcaceae</taxon>
        <taxon>Haematococcus</taxon>
    </lineage>
</organism>
<dbReference type="Proteomes" id="UP000485058">
    <property type="component" value="Unassembled WGS sequence"/>
</dbReference>
<dbReference type="AlphaFoldDB" id="A0A6A0A6Z3"/>
<gene>
    <name evidence="2" type="ORF">HaLaN_26702</name>
</gene>
<evidence type="ECO:0000313" key="3">
    <source>
        <dbReference type="Proteomes" id="UP000485058"/>
    </source>
</evidence>